<keyword evidence="2 4" id="KW-0547">Nucleotide-binding</keyword>
<evidence type="ECO:0000256" key="4">
    <source>
        <dbReference type="PROSITE-ProRule" id="PRU00409"/>
    </source>
</evidence>
<dbReference type="Pfam" id="PF18921">
    <property type="entry name" value="Cyanophycin_syn"/>
    <property type="match status" value="1"/>
</dbReference>
<evidence type="ECO:0000313" key="6">
    <source>
        <dbReference type="EMBL" id="SHI07398.1"/>
    </source>
</evidence>
<dbReference type="InterPro" id="IPR011761">
    <property type="entry name" value="ATP-grasp"/>
</dbReference>
<sequence>MQKKYIEFISMMSLRGPNIWAYRPVIEAWVDIGELENYPSNTIPGFYERLSGWLPSLVEHRCSVGERGGFLQRLRQGTWPAHILEHVTLELQNLAGMPGGLGRARETPVRGVYKVIVRAWHEPVTKAALYAARDLVMAAIEDRPFDVAGAIEQLRELTDDLRLGPSTACIVDAADDRDIPTIRLSEANLVQLGYGARQRRIWTAETDRTSAIAESISRDKDLTKSLLQACGVPVPEGRLVETVDEAWEAAEAIGLPVVVKPCDGNHGRGVFTNLMTRAEIETAYAIAVDEGSGVVVERFIRGDEHRLLVVGDRMVAAARGDAATVVGDGASTVQALIESQLNSDPRRGRDEDHPLNFIRLDSAAMLELRRQNLLPDSIPAAGRRVLIQRNGNVSIDVTDMVHPSVAATVALAARVVGLDIAGVDLVAEDIAQPLAGQRGAIVEVNAGPGLLMHLKPAAGEPRPVGRAIVDHLFPDGDTGHIPIVGISGSKGKTTVACLVANLLQLSGLYTGLACGAGLFFARRHVQKTDGANWAAGRRVLLNRAVHAAVIENGCRSILSEGLAYDRCQVGVVTNLDPAQAFPEYYVQDAEHVAKVLRTQVDVVLPGGVAVLNADDQAVADMAPLCDGEVIFFGMDAASAVIGQHRDQGGRAVFVRQEHIVLAHGPDEILLSKTSSVPLTNAGLLAFQIQNVLAAVAAAWALGIGAELIRAGIEAFEAESVGFLPESAPTALEAPA</sequence>
<dbReference type="NCBIfam" id="NF010623">
    <property type="entry name" value="PRK14016.1"/>
    <property type="match status" value="1"/>
</dbReference>
<dbReference type="InterPro" id="IPR044019">
    <property type="entry name" value="Cyanophycin_syn_N"/>
</dbReference>
<dbReference type="Gene3D" id="3.30.1490.20">
    <property type="entry name" value="ATP-grasp fold, A domain"/>
    <property type="match status" value="1"/>
</dbReference>
<dbReference type="InterPro" id="IPR036565">
    <property type="entry name" value="Mur-like_cat_sf"/>
</dbReference>
<organism evidence="6 7">
    <name type="scientific">Pollutimonas bauzanensis</name>
    <dbReference type="NCBI Taxonomy" id="658167"/>
    <lineage>
        <taxon>Bacteria</taxon>
        <taxon>Pseudomonadati</taxon>
        <taxon>Pseudomonadota</taxon>
        <taxon>Betaproteobacteria</taxon>
        <taxon>Burkholderiales</taxon>
        <taxon>Alcaligenaceae</taxon>
        <taxon>Pollutimonas</taxon>
    </lineage>
</organism>
<dbReference type="InterPro" id="IPR013221">
    <property type="entry name" value="Mur_ligase_cen"/>
</dbReference>
<dbReference type="Pfam" id="PF02786">
    <property type="entry name" value="CPSase_L_D2"/>
    <property type="match status" value="1"/>
</dbReference>
<dbReference type="AlphaFoldDB" id="A0A1M5Y6E0"/>
<dbReference type="PANTHER" id="PTHR23135:SF18">
    <property type="entry name" value="CYANOPHYCIN SYNTHETASE"/>
    <property type="match status" value="1"/>
</dbReference>
<evidence type="ECO:0000313" key="7">
    <source>
        <dbReference type="Proteomes" id="UP000184226"/>
    </source>
</evidence>
<dbReference type="STRING" id="658167.SAMN04488135_10887"/>
<keyword evidence="3 4" id="KW-0067">ATP-binding</keyword>
<feature type="domain" description="ATP-grasp" evidence="5">
    <location>
        <begin position="224"/>
        <end position="473"/>
    </location>
</feature>
<dbReference type="PROSITE" id="PS50975">
    <property type="entry name" value="ATP_GRASP"/>
    <property type="match status" value="1"/>
</dbReference>
<evidence type="ECO:0000256" key="3">
    <source>
        <dbReference type="ARBA" id="ARBA00022840"/>
    </source>
</evidence>
<keyword evidence="1" id="KW-0436">Ligase</keyword>
<dbReference type="GO" id="GO:0005524">
    <property type="term" value="F:ATP binding"/>
    <property type="evidence" value="ECO:0007669"/>
    <property type="project" value="UniProtKB-UniRule"/>
</dbReference>
<dbReference type="Proteomes" id="UP000184226">
    <property type="component" value="Unassembled WGS sequence"/>
</dbReference>
<evidence type="ECO:0000256" key="2">
    <source>
        <dbReference type="ARBA" id="ARBA00022741"/>
    </source>
</evidence>
<gene>
    <name evidence="6" type="ORF">SAMN04488135_10887</name>
</gene>
<dbReference type="Gene3D" id="3.40.1190.10">
    <property type="entry name" value="Mur-like, catalytic domain"/>
    <property type="match status" value="1"/>
</dbReference>
<dbReference type="EMBL" id="FQXE01000008">
    <property type="protein sequence ID" value="SHI07398.1"/>
    <property type="molecule type" value="Genomic_DNA"/>
</dbReference>
<evidence type="ECO:0000256" key="1">
    <source>
        <dbReference type="ARBA" id="ARBA00022598"/>
    </source>
</evidence>
<reference evidence="6 7" key="1">
    <citation type="submission" date="2016-11" db="EMBL/GenBank/DDBJ databases">
        <authorList>
            <person name="Jaros S."/>
            <person name="Januszkiewicz K."/>
            <person name="Wedrychowicz H."/>
        </authorList>
    </citation>
    <scope>NUCLEOTIDE SEQUENCE [LARGE SCALE GENOMIC DNA]</scope>
    <source>
        <strain evidence="6 7">CGMCC 1.10190</strain>
    </source>
</reference>
<dbReference type="Pfam" id="PF08245">
    <property type="entry name" value="Mur_ligase_M"/>
    <property type="match status" value="1"/>
</dbReference>
<dbReference type="GO" id="GO:0016881">
    <property type="term" value="F:acid-amino acid ligase activity"/>
    <property type="evidence" value="ECO:0007669"/>
    <property type="project" value="InterPro"/>
</dbReference>
<dbReference type="InterPro" id="IPR013815">
    <property type="entry name" value="ATP_grasp_subdomain_1"/>
</dbReference>
<dbReference type="InterPro" id="IPR011810">
    <property type="entry name" value="Cya_phycin_syn"/>
</dbReference>
<name>A0A1M5Y6E0_9BURK</name>
<dbReference type="GO" id="GO:0046872">
    <property type="term" value="F:metal ion binding"/>
    <property type="evidence" value="ECO:0007669"/>
    <property type="project" value="InterPro"/>
</dbReference>
<dbReference type="InterPro" id="IPR005479">
    <property type="entry name" value="CPAse_ATP-bd"/>
</dbReference>
<evidence type="ECO:0000259" key="5">
    <source>
        <dbReference type="PROSITE" id="PS50975"/>
    </source>
</evidence>
<dbReference type="OrthoDB" id="9803907at2"/>
<dbReference type="SUPFAM" id="SSF56059">
    <property type="entry name" value="Glutathione synthetase ATP-binding domain-like"/>
    <property type="match status" value="1"/>
</dbReference>
<keyword evidence="7" id="KW-1185">Reference proteome</keyword>
<protein>
    <submittedName>
        <fullName evidence="6">Cyanophycin synthetase</fullName>
    </submittedName>
</protein>
<dbReference type="NCBIfam" id="TIGR02068">
    <property type="entry name" value="cya_phycin_syn"/>
    <property type="match status" value="1"/>
</dbReference>
<dbReference type="PANTHER" id="PTHR23135">
    <property type="entry name" value="MUR LIGASE FAMILY MEMBER"/>
    <property type="match status" value="1"/>
</dbReference>
<dbReference type="Gene3D" id="3.30.470.20">
    <property type="entry name" value="ATP-grasp fold, B domain"/>
    <property type="match status" value="1"/>
</dbReference>
<accession>A0A1M5Y6E0</accession>
<proteinExistence type="predicted"/>
<dbReference type="SUPFAM" id="SSF53623">
    <property type="entry name" value="MurD-like peptide ligases, catalytic domain"/>
    <property type="match status" value="1"/>
</dbReference>